<dbReference type="SUPFAM" id="SSF53850">
    <property type="entry name" value="Periplasmic binding protein-like II"/>
    <property type="match status" value="1"/>
</dbReference>
<sequence>MTRYNKDEGLLGLYSTFVTTAQADSFVAAAQVLELSPSTLGRRIKKLESVLKTQLFTRTTRQVNITEAGQRYLEAYSGVLSQLDSIEQDMASENSEPRGTLRVSIPNTFGRLHISPYLGEFLRCYPKLKLELIQKDNFEDLMQQNIDVAIRIGTLSNSSLRAKRIAPNIRRLVASPDYLAQAGVPQWPADIQNHQCLHFSHLSQGKKWQLTKDKVTRKVEITPTLMCDDASALLAAALDGSGIALLADFITYSHLQKGTLVEVLPQWKLNQSDIYAVYPNTGFLAQKSRVFIDFFAQKISAALML</sequence>
<comment type="caution">
    <text evidence="6">The sequence shown here is derived from an EMBL/GenBank/DDBJ whole genome shotgun (WGS) entry which is preliminary data.</text>
</comment>
<dbReference type="OrthoDB" id="9786526at2"/>
<evidence type="ECO:0000313" key="6">
    <source>
        <dbReference type="EMBL" id="KZN49300.1"/>
    </source>
</evidence>
<feature type="domain" description="HTH lysR-type" evidence="5">
    <location>
        <begin position="16"/>
        <end position="66"/>
    </location>
</feature>
<dbReference type="PROSITE" id="PS50931">
    <property type="entry name" value="HTH_LYSR"/>
    <property type="match status" value="1"/>
</dbReference>
<dbReference type="FunFam" id="3.40.190.290:FF:000001">
    <property type="entry name" value="Transcriptional regulator, LysR family"/>
    <property type="match status" value="1"/>
</dbReference>
<evidence type="ECO:0000256" key="3">
    <source>
        <dbReference type="ARBA" id="ARBA00023125"/>
    </source>
</evidence>
<dbReference type="RefSeq" id="WP_063362629.1">
    <property type="nucleotide sequence ID" value="NZ_AUXZ01000082.1"/>
</dbReference>
<evidence type="ECO:0000256" key="2">
    <source>
        <dbReference type="ARBA" id="ARBA00023015"/>
    </source>
</evidence>
<proteinExistence type="inferred from homology"/>
<dbReference type="PANTHER" id="PTHR30537:SF5">
    <property type="entry name" value="HTH-TYPE TRANSCRIPTIONAL ACTIVATOR TTDR-RELATED"/>
    <property type="match status" value="1"/>
</dbReference>
<dbReference type="SUPFAM" id="SSF46785">
    <property type="entry name" value="Winged helix' DNA-binding domain"/>
    <property type="match status" value="1"/>
</dbReference>
<dbReference type="Pfam" id="PF03466">
    <property type="entry name" value="LysR_substrate"/>
    <property type="match status" value="1"/>
</dbReference>
<dbReference type="Gene3D" id="3.40.190.290">
    <property type="match status" value="1"/>
</dbReference>
<dbReference type="GO" id="GO:0003700">
    <property type="term" value="F:DNA-binding transcription factor activity"/>
    <property type="evidence" value="ECO:0007669"/>
    <property type="project" value="InterPro"/>
</dbReference>
<evidence type="ECO:0000259" key="5">
    <source>
        <dbReference type="PROSITE" id="PS50931"/>
    </source>
</evidence>
<evidence type="ECO:0000256" key="4">
    <source>
        <dbReference type="ARBA" id="ARBA00023163"/>
    </source>
</evidence>
<name>A0A167DSP1_9GAMM</name>
<dbReference type="PATRIC" id="fig|1365251.3.peg.3279"/>
<dbReference type="GO" id="GO:0006351">
    <property type="term" value="P:DNA-templated transcription"/>
    <property type="evidence" value="ECO:0007669"/>
    <property type="project" value="TreeGrafter"/>
</dbReference>
<dbReference type="InterPro" id="IPR005119">
    <property type="entry name" value="LysR_subst-bd"/>
</dbReference>
<organism evidence="6 7">
    <name type="scientific">Pseudoalteromonas luteoviolacea H33</name>
    <dbReference type="NCBI Taxonomy" id="1365251"/>
    <lineage>
        <taxon>Bacteria</taxon>
        <taxon>Pseudomonadati</taxon>
        <taxon>Pseudomonadota</taxon>
        <taxon>Gammaproteobacteria</taxon>
        <taxon>Alteromonadales</taxon>
        <taxon>Pseudoalteromonadaceae</taxon>
        <taxon>Pseudoalteromonas</taxon>
    </lineage>
</organism>
<dbReference type="PANTHER" id="PTHR30537">
    <property type="entry name" value="HTH-TYPE TRANSCRIPTIONAL REGULATOR"/>
    <property type="match status" value="1"/>
</dbReference>
<accession>A0A167DSP1</accession>
<dbReference type="FunFam" id="1.10.10.10:FF:000001">
    <property type="entry name" value="LysR family transcriptional regulator"/>
    <property type="match status" value="1"/>
</dbReference>
<dbReference type="EMBL" id="AUXZ01000082">
    <property type="protein sequence ID" value="KZN49300.1"/>
    <property type="molecule type" value="Genomic_DNA"/>
</dbReference>
<evidence type="ECO:0000313" key="7">
    <source>
        <dbReference type="Proteomes" id="UP000076503"/>
    </source>
</evidence>
<dbReference type="Gene3D" id="1.10.10.10">
    <property type="entry name" value="Winged helix-like DNA-binding domain superfamily/Winged helix DNA-binding domain"/>
    <property type="match status" value="1"/>
</dbReference>
<reference evidence="6 7" key="1">
    <citation type="submission" date="2013-07" db="EMBL/GenBank/DDBJ databases">
        <title>Comparative Genomic and Metabolomic Analysis of Twelve Strains of Pseudoalteromonas luteoviolacea.</title>
        <authorList>
            <person name="Vynne N.G."/>
            <person name="Mansson M."/>
            <person name="Gram L."/>
        </authorList>
    </citation>
    <scope>NUCLEOTIDE SEQUENCE [LARGE SCALE GENOMIC DNA]</scope>
    <source>
        <strain evidence="6 7">H33</strain>
    </source>
</reference>
<dbReference type="Proteomes" id="UP000076503">
    <property type="component" value="Unassembled WGS sequence"/>
</dbReference>
<dbReference type="GO" id="GO:0043565">
    <property type="term" value="F:sequence-specific DNA binding"/>
    <property type="evidence" value="ECO:0007669"/>
    <property type="project" value="TreeGrafter"/>
</dbReference>
<keyword evidence="4" id="KW-0804">Transcription</keyword>
<dbReference type="InterPro" id="IPR036388">
    <property type="entry name" value="WH-like_DNA-bd_sf"/>
</dbReference>
<gene>
    <name evidence="6" type="ORF">N476_19825</name>
</gene>
<dbReference type="CDD" id="cd08422">
    <property type="entry name" value="PBP2_CrgA_like"/>
    <property type="match status" value="1"/>
</dbReference>
<comment type="similarity">
    <text evidence="1">Belongs to the LysR transcriptional regulatory family.</text>
</comment>
<dbReference type="AlphaFoldDB" id="A0A167DSP1"/>
<keyword evidence="3" id="KW-0238">DNA-binding</keyword>
<dbReference type="Pfam" id="PF00126">
    <property type="entry name" value="HTH_1"/>
    <property type="match status" value="1"/>
</dbReference>
<evidence type="ECO:0000256" key="1">
    <source>
        <dbReference type="ARBA" id="ARBA00009437"/>
    </source>
</evidence>
<dbReference type="InterPro" id="IPR000847">
    <property type="entry name" value="LysR_HTH_N"/>
</dbReference>
<protein>
    <recommendedName>
        <fullName evidence="5">HTH lysR-type domain-containing protein</fullName>
    </recommendedName>
</protein>
<dbReference type="InterPro" id="IPR058163">
    <property type="entry name" value="LysR-type_TF_proteobact-type"/>
</dbReference>
<keyword evidence="2" id="KW-0805">Transcription regulation</keyword>
<dbReference type="InterPro" id="IPR036390">
    <property type="entry name" value="WH_DNA-bd_sf"/>
</dbReference>